<dbReference type="InterPro" id="IPR003374">
    <property type="entry name" value="ApbE-like_sf"/>
</dbReference>
<dbReference type="RefSeq" id="WP_085464010.1">
    <property type="nucleotide sequence ID" value="NZ_FXBL01000004.1"/>
</dbReference>
<dbReference type="EMBL" id="FXBL01000004">
    <property type="protein sequence ID" value="SMH37870.1"/>
    <property type="molecule type" value="Genomic_DNA"/>
</dbReference>
<gene>
    <name evidence="1" type="ORF">SAMN02982922_1979</name>
</gene>
<evidence type="ECO:0000313" key="1">
    <source>
        <dbReference type="EMBL" id="SMH37870.1"/>
    </source>
</evidence>
<dbReference type="Gene3D" id="3.10.520.10">
    <property type="entry name" value="ApbE-like domains"/>
    <property type="match status" value="1"/>
</dbReference>
<protein>
    <submittedName>
        <fullName evidence="1">Uncharacterized protein</fullName>
    </submittedName>
</protein>
<dbReference type="PIRSF" id="PIRSF006421">
    <property type="entry name" value="UCP006421"/>
    <property type="match status" value="1"/>
</dbReference>
<sequence length="286" mass="29365">MTGSPQVAWLPDGRRLHMNHGPIDLIVEAWGDPGEVARAYGQAADRFGTILSELVAELPDLRRPAGPAPRPFDGPTARRMERAVCRFSGRFITPMAAVAGSVADEMLAAMVDGCSFARAYINNGGDIAIHLARGESIRLAIAGTGNGFGDRLEIPHASAVRGIATSGWRGRSFSLGIADAVTVLARDGATADAAATVIANAVDLPGHPAISRVAAASLQPDSDLGERLVTTDVGVLSPAEIHEALARGLAEAEELAGAGLIEGAALFLAGASRVTVGARLLSGPDA</sequence>
<proteinExistence type="predicted"/>
<dbReference type="AlphaFoldDB" id="A0A1X7NJ51"/>
<dbReference type="OrthoDB" id="9814719at2"/>
<keyword evidence="2" id="KW-1185">Reference proteome</keyword>
<accession>A0A1X7NJ51</accession>
<organism evidence="1 2">
    <name type="scientific">Mesorhizobium australicum</name>
    <dbReference type="NCBI Taxonomy" id="536018"/>
    <lineage>
        <taxon>Bacteria</taxon>
        <taxon>Pseudomonadati</taxon>
        <taxon>Pseudomonadota</taxon>
        <taxon>Alphaproteobacteria</taxon>
        <taxon>Hyphomicrobiales</taxon>
        <taxon>Phyllobacteriaceae</taxon>
        <taxon>Mesorhizobium</taxon>
    </lineage>
</organism>
<dbReference type="SUPFAM" id="SSF143631">
    <property type="entry name" value="ApbE-like"/>
    <property type="match status" value="1"/>
</dbReference>
<dbReference type="NCBIfam" id="NF003322">
    <property type="entry name" value="PRK04334.1-2"/>
    <property type="match status" value="1"/>
</dbReference>
<dbReference type="InterPro" id="IPR007183">
    <property type="entry name" value="UPF0280"/>
</dbReference>
<reference evidence="1 2" key="1">
    <citation type="submission" date="2017-04" db="EMBL/GenBank/DDBJ databases">
        <authorList>
            <person name="Afonso C.L."/>
            <person name="Miller P.J."/>
            <person name="Scott M.A."/>
            <person name="Spackman E."/>
            <person name="Goraichik I."/>
            <person name="Dimitrov K.M."/>
            <person name="Suarez D.L."/>
            <person name="Swayne D.E."/>
        </authorList>
    </citation>
    <scope>NUCLEOTIDE SEQUENCE [LARGE SCALE GENOMIC DNA]</scope>
    <source>
        <strain evidence="1 2">B5P</strain>
    </source>
</reference>
<name>A0A1X7NJ51_9HYPH</name>
<evidence type="ECO:0000313" key="2">
    <source>
        <dbReference type="Proteomes" id="UP000193083"/>
    </source>
</evidence>
<dbReference type="Proteomes" id="UP000193083">
    <property type="component" value="Unassembled WGS sequence"/>
</dbReference>